<evidence type="ECO:0000256" key="1">
    <source>
        <dbReference type="ARBA" id="ARBA00022598"/>
    </source>
</evidence>
<organism evidence="7 8">
    <name type="scientific">Kordiimonas lacus</name>
    <dbReference type="NCBI Taxonomy" id="637679"/>
    <lineage>
        <taxon>Bacteria</taxon>
        <taxon>Pseudomonadati</taxon>
        <taxon>Pseudomonadota</taxon>
        <taxon>Alphaproteobacteria</taxon>
        <taxon>Kordiimonadales</taxon>
        <taxon>Kordiimonadaceae</taxon>
        <taxon>Kordiimonas</taxon>
    </lineage>
</organism>
<evidence type="ECO:0000256" key="2">
    <source>
        <dbReference type="ARBA" id="ARBA00022741"/>
    </source>
</evidence>
<dbReference type="SUPFAM" id="SSF53244">
    <property type="entry name" value="MurD-like peptide ligases, peptide-binding domain"/>
    <property type="match status" value="1"/>
</dbReference>
<dbReference type="RefSeq" id="WP_068308634.1">
    <property type="nucleotide sequence ID" value="NZ_FNAK01000001.1"/>
</dbReference>
<keyword evidence="1 7" id="KW-0436">Ligase</keyword>
<dbReference type="PANTHER" id="PTHR43024">
    <property type="entry name" value="UDP-N-ACETYLMURAMOYL-TRIPEPTIDE--D-ALANYL-D-ALANINE LIGASE"/>
    <property type="match status" value="1"/>
</dbReference>
<evidence type="ECO:0000256" key="4">
    <source>
        <dbReference type="SAM" id="Phobius"/>
    </source>
</evidence>
<evidence type="ECO:0000259" key="5">
    <source>
        <dbReference type="Pfam" id="PF02875"/>
    </source>
</evidence>
<feature type="domain" description="Mur ligase central" evidence="6">
    <location>
        <begin position="227"/>
        <end position="416"/>
    </location>
</feature>
<dbReference type="GO" id="GO:0005524">
    <property type="term" value="F:ATP binding"/>
    <property type="evidence" value="ECO:0007669"/>
    <property type="project" value="UniProtKB-KW"/>
</dbReference>
<feature type="transmembrane region" description="Helical" evidence="4">
    <location>
        <begin position="173"/>
        <end position="194"/>
    </location>
</feature>
<dbReference type="PANTHER" id="PTHR43024:SF1">
    <property type="entry name" value="UDP-N-ACETYLMURAMOYL-TRIPEPTIDE--D-ALANYL-D-ALANINE LIGASE"/>
    <property type="match status" value="1"/>
</dbReference>
<dbReference type="GO" id="GO:0016881">
    <property type="term" value="F:acid-amino acid ligase activity"/>
    <property type="evidence" value="ECO:0007669"/>
    <property type="project" value="InterPro"/>
</dbReference>
<feature type="transmembrane region" description="Helical" evidence="4">
    <location>
        <begin position="124"/>
        <end position="147"/>
    </location>
</feature>
<dbReference type="Pfam" id="PF08245">
    <property type="entry name" value="Mur_ligase_M"/>
    <property type="match status" value="1"/>
</dbReference>
<name>A0A1G6TS15_9PROT</name>
<dbReference type="SUPFAM" id="SSF53623">
    <property type="entry name" value="MurD-like peptide ligases, catalytic domain"/>
    <property type="match status" value="1"/>
</dbReference>
<evidence type="ECO:0000313" key="7">
    <source>
        <dbReference type="EMBL" id="SDD31821.1"/>
    </source>
</evidence>
<sequence>MTDAILPFLWPALAAITALYFAHERGQALMMFFQQEEYDGPRFFTWLQENKAYDRRTSVWLMVAILAGIVPHLPILSEMEAVATILLAFGWVPIFLGFGHGVLRSRAIRKQSKKPLVVTARVKRILTVYLGLAAALLVLVVLAAQLAPQGTNYALQLDRSGFGFVAMTFNWEAVLLAALLVVFVQTIPVLLVFANKLLEPAEERVKAKFRQEAVDKFAELQPKVIAITGSFGKTSTKHILNHILAAAAPTLATPGSVNTDMGITRVIREQLKPDHQFFIVEMGAYGPGSIARLCTLTPPDVSLITAVGAAHYERFKSLETVARAKFEIAEAAFARGGKVVVNCAGIEDRLLDERMAAVKGPYTLVGKGRDVSFDGFDATKEGLVVHVTEGGKKHALKAPLYGRHQAGNIALAAATARALGLPWAAIKGALASMPQIRHRLEVSHSAGQPTLINDAYNSNPVGFAAALETLDVLVEENGRRILVTPGMVELGDKHEEEHAQLGGLAAKHCDIVAVVTPDRIPTFVKALEKANEGSVTVMTFAKQEDAETWVRSHWKAGDAVLFENNLPDLYEAKVSF</sequence>
<dbReference type="STRING" id="637679.GCA_001550055_00556"/>
<keyword evidence="4" id="KW-1133">Transmembrane helix</keyword>
<dbReference type="Gene3D" id="3.40.1190.10">
    <property type="entry name" value="Mur-like, catalytic domain"/>
    <property type="match status" value="1"/>
</dbReference>
<feature type="transmembrane region" description="Helical" evidence="4">
    <location>
        <begin position="81"/>
        <end position="103"/>
    </location>
</feature>
<dbReference type="Gene3D" id="3.90.190.20">
    <property type="entry name" value="Mur ligase, C-terminal domain"/>
    <property type="match status" value="1"/>
</dbReference>
<protein>
    <submittedName>
        <fullName evidence="7">UDP-N-acetylmuramoyl-tripeptide--D-alanyl-D-alanine ligase</fullName>
    </submittedName>
</protein>
<keyword evidence="4" id="KW-0472">Membrane</keyword>
<dbReference type="EMBL" id="FNAK01000001">
    <property type="protein sequence ID" value="SDD31821.1"/>
    <property type="molecule type" value="Genomic_DNA"/>
</dbReference>
<keyword evidence="4" id="KW-0812">Transmembrane</keyword>
<dbReference type="AlphaFoldDB" id="A0A1G6TS15"/>
<dbReference type="InterPro" id="IPR051046">
    <property type="entry name" value="MurCDEF_CellWall_CoF430Synth"/>
</dbReference>
<dbReference type="OrthoDB" id="9801978at2"/>
<dbReference type="InterPro" id="IPR036565">
    <property type="entry name" value="Mur-like_cat_sf"/>
</dbReference>
<feature type="transmembrane region" description="Helical" evidence="4">
    <location>
        <begin position="57"/>
        <end position="75"/>
    </location>
</feature>
<keyword evidence="8" id="KW-1185">Reference proteome</keyword>
<dbReference type="Pfam" id="PF02875">
    <property type="entry name" value="Mur_ligase_C"/>
    <property type="match status" value="1"/>
</dbReference>
<keyword evidence="2" id="KW-0547">Nucleotide-binding</keyword>
<proteinExistence type="predicted"/>
<evidence type="ECO:0000313" key="8">
    <source>
        <dbReference type="Proteomes" id="UP000183685"/>
    </source>
</evidence>
<dbReference type="InterPro" id="IPR036615">
    <property type="entry name" value="Mur_ligase_C_dom_sf"/>
</dbReference>
<dbReference type="InterPro" id="IPR004101">
    <property type="entry name" value="Mur_ligase_C"/>
</dbReference>
<dbReference type="Proteomes" id="UP000183685">
    <property type="component" value="Unassembled WGS sequence"/>
</dbReference>
<feature type="domain" description="Mur ligase C-terminal" evidence="5">
    <location>
        <begin position="438"/>
        <end position="562"/>
    </location>
</feature>
<feature type="transmembrane region" description="Helical" evidence="4">
    <location>
        <begin position="6"/>
        <end position="22"/>
    </location>
</feature>
<keyword evidence="3" id="KW-0067">ATP-binding</keyword>
<evidence type="ECO:0000256" key="3">
    <source>
        <dbReference type="ARBA" id="ARBA00022840"/>
    </source>
</evidence>
<reference evidence="7 8" key="1">
    <citation type="submission" date="2016-10" db="EMBL/GenBank/DDBJ databases">
        <authorList>
            <person name="de Groot N.N."/>
        </authorList>
    </citation>
    <scope>NUCLEOTIDE SEQUENCE [LARGE SCALE GENOMIC DNA]</scope>
    <source>
        <strain evidence="7 8">CGMCC 1.9109</strain>
    </source>
</reference>
<accession>A0A1G6TS15</accession>
<evidence type="ECO:0000259" key="6">
    <source>
        <dbReference type="Pfam" id="PF08245"/>
    </source>
</evidence>
<dbReference type="InterPro" id="IPR013221">
    <property type="entry name" value="Mur_ligase_cen"/>
</dbReference>
<gene>
    <name evidence="7" type="ORF">SAMN04488071_0334</name>
</gene>